<dbReference type="InterPro" id="IPR055408">
    <property type="entry name" value="HEAT_MROH2B-like"/>
</dbReference>
<organism evidence="4">
    <name type="scientific">Physcomitrium patens</name>
    <name type="common">Spreading-leaved earth moss</name>
    <name type="synonym">Physcomitrella patens</name>
    <dbReference type="NCBI Taxonomy" id="3218"/>
    <lineage>
        <taxon>Eukaryota</taxon>
        <taxon>Viridiplantae</taxon>
        <taxon>Streptophyta</taxon>
        <taxon>Embryophyta</taxon>
        <taxon>Bryophyta</taxon>
        <taxon>Bryophytina</taxon>
        <taxon>Bryopsida</taxon>
        <taxon>Funariidae</taxon>
        <taxon>Funariales</taxon>
        <taxon>Funariaceae</taxon>
        <taxon>Physcomitrium</taxon>
    </lineage>
</organism>
<dbReference type="InterPro" id="IPR021133">
    <property type="entry name" value="HEAT_type_2"/>
</dbReference>
<protein>
    <recommendedName>
        <fullName evidence="7">Condensin complex subunit 1 C-terminal domain-containing protein</fullName>
    </recommendedName>
</protein>
<keyword evidence="6" id="KW-1185">Reference proteome</keyword>
<dbReference type="EMBL" id="ABEU02000022">
    <property type="protein sequence ID" value="PNR30400.1"/>
    <property type="molecule type" value="Genomic_DNA"/>
</dbReference>
<evidence type="ECO:0000313" key="5">
    <source>
        <dbReference type="EnsemblPlants" id="Pp3c22_4780V3.1"/>
    </source>
</evidence>
<dbReference type="PROSITE" id="PS50077">
    <property type="entry name" value="HEAT_REPEAT"/>
    <property type="match status" value="1"/>
</dbReference>
<evidence type="ECO:0008006" key="7">
    <source>
        <dbReference type="Google" id="ProtNLM"/>
    </source>
</evidence>
<feature type="domain" description="Maestro/Maestro-like HEAT-repeats" evidence="3">
    <location>
        <begin position="966"/>
        <end position="1235"/>
    </location>
</feature>
<dbReference type="PaxDb" id="3218-PP1S275_14V6.1"/>
<dbReference type="Pfam" id="PF23210">
    <property type="entry name" value="HEAT_Maestro_2"/>
    <property type="match status" value="2"/>
</dbReference>
<evidence type="ECO:0000259" key="2">
    <source>
        <dbReference type="Pfam" id="PF23210"/>
    </source>
</evidence>
<accession>A0A2K1IMA1</accession>
<dbReference type="InterPro" id="IPR016024">
    <property type="entry name" value="ARM-type_fold"/>
</dbReference>
<dbReference type="InParanoid" id="A0A2K1IMA1"/>
<evidence type="ECO:0000313" key="4">
    <source>
        <dbReference type="EMBL" id="PNR30400.1"/>
    </source>
</evidence>
<reference evidence="5" key="3">
    <citation type="submission" date="2020-12" db="UniProtKB">
        <authorList>
            <consortium name="EnsemblPlants"/>
        </authorList>
    </citation>
    <scope>IDENTIFICATION</scope>
</reference>
<dbReference type="EnsemblPlants" id="Pp3c22_4780V3.1">
    <property type="protein sequence ID" value="Pp3c22_4780V3.1"/>
    <property type="gene ID" value="Pp3c22_4780"/>
</dbReference>
<dbReference type="PANTHER" id="PTHR23120:SF0">
    <property type="entry name" value="MAESTRO HEAT-LIKE REPEAT FAMILY MEMBER 1"/>
    <property type="match status" value="1"/>
</dbReference>
<dbReference type="Gene3D" id="1.25.10.10">
    <property type="entry name" value="Leucine-rich Repeat Variant"/>
    <property type="match status" value="1"/>
</dbReference>
<dbReference type="SUPFAM" id="SSF48371">
    <property type="entry name" value="ARM repeat"/>
    <property type="match status" value="2"/>
</dbReference>
<proteinExistence type="predicted"/>
<feature type="repeat" description="HEAT" evidence="1">
    <location>
        <begin position="1091"/>
        <end position="1129"/>
    </location>
</feature>
<dbReference type="AlphaFoldDB" id="A0A2K1IMA1"/>
<dbReference type="GO" id="GO:0005737">
    <property type="term" value="C:cytoplasm"/>
    <property type="evidence" value="ECO:0000318"/>
    <property type="project" value="GO_Central"/>
</dbReference>
<evidence type="ECO:0000313" key="6">
    <source>
        <dbReference type="Proteomes" id="UP000006727"/>
    </source>
</evidence>
<dbReference type="InterPro" id="IPR011989">
    <property type="entry name" value="ARM-like"/>
</dbReference>
<evidence type="ECO:0000259" key="3">
    <source>
        <dbReference type="Pfam" id="PF23227"/>
    </source>
</evidence>
<reference evidence="4 6" key="2">
    <citation type="journal article" date="2018" name="Plant J.">
        <title>The Physcomitrella patens chromosome-scale assembly reveals moss genome structure and evolution.</title>
        <authorList>
            <person name="Lang D."/>
            <person name="Ullrich K.K."/>
            <person name="Murat F."/>
            <person name="Fuchs J."/>
            <person name="Jenkins J."/>
            <person name="Haas F.B."/>
            <person name="Piednoel M."/>
            <person name="Gundlach H."/>
            <person name="Van Bel M."/>
            <person name="Meyberg R."/>
            <person name="Vives C."/>
            <person name="Morata J."/>
            <person name="Symeonidi A."/>
            <person name="Hiss M."/>
            <person name="Muchero W."/>
            <person name="Kamisugi Y."/>
            <person name="Saleh O."/>
            <person name="Blanc G."/>
            <person name="Decker E.L."/>
            <person name="van Gessel N."/>
            <person name="Grimwood J."/>
            <person name="Hayes R.D."/>
            <person name="Graham S.W."/>
            <person name="Gunter L.E."/>
            <person name="McDaniel S.F."/>
            <person name="Hoernstein S.N.W."/>
            <person name="Larsson A."/>
            <person name="Li F.W."/>
            <person name="Perroud P.F."/>
            <person name="Phillips J."/>
            <person name="Ranjan P."/>
            <person name="Rokshar D.S."/>
            <person name="Rothfels C.J."/>
            <person name="Schneider L."/>
            <person name="Shu S."/>
            <person name="Stevenson D.W."/>
            <person name="Thummler F."/>
            <person name="Tillich M."/>
            <person name="Villarreal Aguilar J.C."/>
            <person name="Widiez T."/>
            <person name="Wong G.K."/>
            <person name="Wymore A."/>
            <person name="Zhang Y."/>
            <person name="Zimmer A.D."/>
            <person name="Quatrano R.S."/>
            <person name="Mayer K.F.X."/>
            <person name="Goodstein D."/>
            <person name="Casacuberta J.M."/>
            <person name="Vandepoele K."/>
            <person name="Reski R."/>
            <person name="Cuming A.C."/>
            <person name="Tuskan G.A."/>
            <person name="Maumus F."/>
            <person name="Salse J."/>
            <person name="Schmutz J."/>
            <person name="Rensing S.A."/>
        </authorList>
    </citation>
    <scope>NUCLEOTIDE SEQUENCE [LARGE SCALE GENOMIC DNA]</scope>
    <source>
        <strain evidence="5 6">cv. Gransden 2004</strain>
    </source>
</reference>
<name>A0A2K1IMA1_PHYPA</name>
<gene>
    <name evidence="4" type="ORF">PHYPA_026716</name>
</gene>
<dbReference type="Proteomes" id="UP000006727">
    <property type="component" value="Chromosome 22"/>
</dbReference>
<evidence type="ECO:0000256" key="1">
    <source>
        <dbReference type="PROSITE-ProRule" id="PRU00103"/>
    </source>
</evidence>
<dbReference type="Gramene" id="Pp3c22_4780V3.1">
    <property type="protein sequence ID" value="Pp3c22_4780V3.1"/>
    <property type="gene ID" value="Pp3c22_4780"/>
</dbReference>
<dbReference type="InterPro" id="IPR045206">
    <property type="entry name" value="Maestro_heat-like_prot"/>
</dbReference>
<dbReference type="PANTHER" id="PTHR23120">
    <property type="entry name" value="MAESTRO-RELATED HEAT DOMAIN-CONTAINING"/>
    <property type="match status" value="1"/>
</dbReference>
<dbReference type="InterPro" id="IPR055406">
    <property type="entry name" value="HEAT_Maestro"/>
</dbReference>
<reference evidence="4 6" key="1">
    <citation type="journal article" date="2008" name="Science">
        <title>The Physcomitrella genome reveals evolutionary insights into the conquest of land by plants.</title>
        <authorList>
            <person name="Rensing S."/>
            <person name="Lang D."/>
            <person name="Zimmer A."/>
            <person name="Terry A."/>
            <person name="Salamov A."/>
            <person name="Shapiro H."/>
            <person name="Nishiyama T."/>
            <person name="Perroud P.-F."/>
            <person name="Lindquist E."/>
            <person name="Kamisugi Y."/>
            <person name="Tanahashi T."/>
            <person name="Sakakibara K."/>
            <person name="Fujita T."/>
            <person name="Oishi K."/>
            <person name="Shin-I T."/>
            <person name="Kuroki Y."/>
            <person name="Toyoda A."/>
            <person name="Suzuki Y."/>
            <person name="Hashimoto A."/>
            <person name="Yamaguchi K."/>
            <person name="Sugano A."/>
            <person name="Kohara Y."/>
            <person name="Fujiyama A."/>
            <person name="Anterola A."/>
            <person name="Aoki S."/>
            <person name="Ashton N."/>
            <person name="Barbazuk W.B."/>
            <person name="Barker E."/>
            <person name="Bennetzen J."/>
            <person name="Bezanilla M."/>
            <person name="Blankenship R."/>
            <person name="Cho S.H."/>
            <person name="Dutcher S."/>
            <person name="Estelle M."/>
            <person name="Fawcett J.A."/>
            <person name="Gundlach H."/>
            <person name="Hanada K."/>
            <person name="Heyl A."/>
            <person name="Hicks K.A."/>
            <person name="Hugh J."/>
            <person name="Lohr M."/>
            <person name="Mayer K."/>
            <person name="Melkozernov A."/>
            <person name="Murata T."/>
            <person name="Nelson D."/>
            <person name="Pils B."/>
            <person name="Prigge M."/>
            <person name="Reiss B."/>
            <person name="Renner T."/>
            <person name="Rombauts S."/>
            <person name="Rushton P."/>
            <person name="Sanderfoot A."/>
            <person name="Schween G."/>
            <person name="Shiu S.-H."/>
            <person name="Stueber K."/>
            <person name="Theodoulou F.L."/>
            <person name="Tu H."/>
            <person name="Van de Peer Y."/>
            <person name="Verrier P.J."/>
            <person name="Waters E."/>
            <person name="Wood A."/>
            <person name="Yang L."/>
            <person name="Cove D."/>
            <person name="Cuming A."/>
            <person name="Hasebe M."/>
            <person name="Lucas S."/>
            <person name="Mishler D.B."/>
            <person name="Reski R."/>
            <person name="Grigoriev I."/>
            <person name="Quatrano R.S."/>
            <person name="Boore J.L."/>
        </authorList>
    </citation>
    <scope>NUCLEOTIDE SEQUENCE [LARGE SCALE GENOMIC DNA]</scope>
    <source>
        <strain evidence="5 6">cv. Gransden 2004</strain>
    </source>
</reference>
<sequence length="1244" mass="137146">MASSGYLNKTTSEACIEFLVKQCALASTRKRLSEASSAVPEKPKATEMPVSIPAKKELGGQLRSLELRRVCETGLLLLAGTVPAAEVILWPFLLKMLMPVEYTAALDTVCKCITEVLKHKRSRGEKVSIDYSMTSNIPEPEILDDLGPIFPTAIVLLWEEEIPKLKAYISNIDVASWQQIVWEDMIIHLLSDALGVVHDPEWIMSFGNALATHYNLYDDNQQISLLHRCMGTVLQKTDNEVYVQRMITLMYQRSDVSNKINRGGLATAMGLVASAHLDTVLAKLRRILDNHKRNGFLRFVLHFVKPQKIRAVDNVFATLALMYGYTASYAPSSGIEARIEILVGSDMLKGFLKVKAQASKQAVLSAINLLGQAVIKAAKNGTVFPLKKRDIMLNYIISLMEKDEKNSLDIELQHTQEMALDACATLVSVNPKLTSKMRDSVLQAAFGFFTLPMSLAVSDTLFTNLTRFLCTILLTSGDDGKSRAMQLQFLLKRLDEFASSSMEYERERAVRTVLALLQYYRALCFPGSCYVGCTGSYMHLRSSSDTDQSGGAAGPALLPPREALRLGERIVAFLPRCTDVSPVIRILAGQIITILCNMVMLIPDPAGAKSTDDSIELSLAITALQDLTDSTKGKTDGSEVNVLQRVVDAVLNLLNYTEVVAALKGCKIAVCDKVLQSAQGAMSALTQIIYSRGSQLREGDICKIARNLFEAAAIDCDRHQGILAVVCSLAEHSVAKVVFSEIITAGEIELVDDLDKRKLCRFEKIILAISHHEKLSLIFLEYVVDILDHAPVFKEDDAEKGNISDHLTFPMSLCQRSQAATLALQEILRGANDTVKQAVNQCYPRVLCCLLLRIGSIQESISIDMQPLRDMITTIHVFSETVENDDMGKVLFTDGEQRLSGERWTEAVEEVASNSAREKPEEVTNMCTLLWPALERQHDCQRAAAAAALSGLVQHCENTSILLGSLVEALTAHTSDESSTVRLLCVRSLVQMIKRGVTAFVPEALNVIVALLEDKEDEVANAAVCGLSPVIQVASAEVVYPMLLNLCLRLSILQTRHLESTRAAAFEALGSVSKFATGVQLGTFMEQIHKILPRLVFHVNDEAPSVSLACKNALRSISPLLHAQDIRALVNLRTFEFGRSMEYDDFVKEFVKHLVLQFRDKVDIYVSCAIQAFESPWPVIQANSAYFVGCLLSRVRDAVSVAHYVPQVSNLLMKMTTSSPSALVRAKSTLALSQIMNEMEVLNT</sequence>
<feature type="domain" description="MROH2B-like HEAT-repeats" evidence="2">
    <location>
        <begin position="151"/>
        <end position="445"/>
    </location>
</feature>
<feature type="domain" description="MROH2B-like HEAT-repeats" evidence="2">
    <location>
        <begin position="1"/>
        <end position="143"/>
    </location>
</feature>
<dbReference type="Pfam" id="PF23227">
    <property type="entry name" value="HEAT_MROH2B_C"/>
    <property type="match status" value="1"/>
</dbReference>
<dbReference type="STRING" id="3218.A0A2K1IMA1"/>